<feature type="domain" description="CzcB-like barrel-sandwich hybrid" evidence="6">
    <location>
        <begin position="63"/>
        <end position="255"/>
    </location>
</feature>
<dbReference type="AlphaFoldDB" id="A0A4R1L495"/>
<feature type="coiled-coil region" evidence="2">
    <location>
        <begin position="128"/>
        <end position="219"/>
    </location>
</feature>
<organism evidence="7 8">
    <name type="scientific">Acidipila rosea</name>
    <dbReference type="NCBI Taxonomy" id="768535"/>
    <lineage>
        <taxon>Bacteria</taxon>
        <taxon>Pseudomonadati</taxon>
        <taxon>Acidobacteriota</taxon>
        <taxon>Terriglobia</taxon>
        <taxon>Terriglobales</taxon>
        <taxon>Acidobacteriaceae</taxon>
        <taxon>Acidipila</taxon>
    </lineage>
</organism>
<keyword evidence="2" id="KW-0175">Coiled coil</keyword>
<dbReference type="InterPro" id="IPR058792">
    <property type="entry name" value="Beta-barrel_RND_2"/>
</dbReference>
<gene>
    <name evidence="7" type="ORF">C7378_2539</name>
</gene>
<dbReference type="Pfam" id="PF25954">
    <property type="entry name" value="Beta-barrel_RND_2"/>
    <property type="match status" value="1"/>
</dbReference>
<evidence type="ECO:0000259" key="6">
    <source>
        <dbReference type="Pfam" id="PF25973"/>
    </source>
</evidence>
<dbReference type="Gene3D" id="2.40.420.20">
    <property type="match status" value="1"/>
</dbReference>
<evidence type="ECO:0000313" key="8">
    <source>
        <dbReference type="Proteomes" id="UP000295210"/>
    </source>
</evidence>
<dbReference type="OrthoDB" id="106087at2"/>
<dbReference type="Proteomes" id="UP000295210">
    <property type="component" value="Unassembled WGS sequence"/>
</dbReference>
<dbReference type="Gene3D" id="2.40.50.100">
    <property type="match status" value="2"/>
</dbReference>
<dbReference type="RefSeq" id="WP_131997174.1">
    <property type="nucleotide sequence ID" value="NZ_SMGK01000004.1"/>
</dbReference>
<dbReference type="InterPro" id="IPR058647">
    <property type="entry name" value="BSH_CzcB-like"/>
</dbReference>
<dbReference type="GO" id="GO:1990281">
    <property type="term" value="C:efflux pump complex"/>
    <property type="evidence" value="ECO:0007669"/>
    <property type="project" value="TreeGrafter"/>
</dbReference>
<feature type="chain" id="PRO_5020210332" evidence="3">
    <location>
        <begin position="22"/>
        <end position="430"/>
    </location>
</feature>
<feature type="domain" description="Multidrug resistance protein MdtA-like C-terminal permuted SH3" evidence="5">
    <location>
        <begin position="339"/>
        <end position="397"/>
    </location>
</feature>
<evidence type="ECO:0000313" key="7">
    <source>
        <dbReference type="EMBL" id="TCK71917.1"/>
    </source>
</evidence>
<dbReference type="Gene3D" id="2.40.30.170">
    <property type="match status" value="1"/>
</dbReference>
<dbReference type="Pfam" id="PF25973">
    <property type="entry name" value="BSH_CzcB"/>
    <property type="match status" value="1"/>
</dbReference>
<dbReference type="InterPro" id="IPR058627">
    <property type="entry name" value="MdtA-like_C"/>
</dbReference>
<evidence type="ECO:0000259" key="4">
    <source>
        <dbReference type="Pfam" id="PF25954"/>
    </source>
</evidence>
<evidence type="ECO:0000256" key="1">
    <source>
        <dbReference type="ARBA" id="ARBA00009477"/>
    </source>
</evidence>
<accession>A0A4R1L495</accession>
<keyword evidence="8" id="KW-1185">Reference proteome</keyword>
<evidence type="ECO:0000256" key="2">
    <source>
        <dbReference type="SAM" id="Coils"/>
    </source>
</evidence>
<dbReference type="NCBIfam" id="TIGR01730">
    <property type="entry name" value="RND_mfp"/>
    <property type="match status" value="1"/>
</dbReference>
<sequence>MKNDCIVKYFAVALLPIALVAAGCAKQEAVPEAVVSVQAATVAPGSITEHVESDAVLSPVAQAAIAPKITAPVKKFYVQRGAKVKAGQLLATLENQDLAGAALEGEGSYNSAQAVYETTTKAQVPEQYQQAQLDLEQAQANLNLNQKIVDSRTQLFSEGAIAGRDVDMAKAALVQAQAAYDAAQKRLEGIKSVGREAALRSAKGQLESAQGKYQTAEADLNYSHITSPISGVVTDRPLYAGETAAAGAPLITVMDISALLAKVHLPQAQAQLLRVGADASVKVPGLTAPVDGKIALVSPALDPGSTTVEVWVRIENKAGELKPGTPVHVTMTGPTVKDTLVIPAAALSKDQNGRDTVMLIGADSVVHQKPVTVGIRDSEEAQITAGLSNGQQVATTGGYGLDDGTKVKVVSAEEMEKSTEVGKKDSGGGL</sequence>
<dbReference type="GO" id="GO:0015562">
    <property type="term" value="F:efflux transmembrane transporter activity"/>
    <property type="evidence" value="ECO:0007669"/>
    <property type="project" value="TreeGrafter"/>
</dbReference>
<comment type="similarity">
    <text evidence="1">Belongs to the membrane fusion protein (MFP) (TC 8.A.1) family.</text>
</comment>
<dbReference type="PANTHER" id="PTHR30469">
    <property type="entry name" value="MULTIDRUG RESISTANCE PROTEIN MDTA"/>
    <property type="match status" value="1"/>
</dbReference>
<dbReference type="PROSITE" id="PS51257">
    <property type="entry name" value="PROKAR_LIPOPROTEIN"/>
    <property type="match status" value="1"/>
</dbReference>
<evidence type="ECO:0000256" key="3">
    <source>
        <dbReference type="SAM" id="SignalP"/>
    </source>
</evidence>
<reference evidence="7 8" key="1">
    <citation type="submission" date="2019-03" db="EMBL/GenBank/DDBJ databases">
        <title>Genomic Encyclopedia of Type Strains, Phase IV (KMG-IV): sequencing the most valuable type-strain genomes for metagenomic binning, comparative biology and taxonomic classification.</title>
        <authorList>
            <person name="Goeker M."/>
        </authorList>
    </citation>
    <scope>NUCLEOTIDE SEQUENCE [LARGE SCALE GENOMIC DNA]</scope>
    <source>
        <strain evidence="7 8">DSM 103428</strain>
    </source>
</reference>
<protein>
    <submittedName>
        <fullName evidence="7">RND family efflux transporter MFP subunit</fullName>
    </submittedName>
</protein>
<dbReference type="Pfam" id="PF25967">
    <property type="entry name" value="RND-MFP_C"/>
    <property type="match status" value="1"/>
</dbReference>
<keyword evidence="3" id="KW-0732">Signal</keyword>
<dbReference type="EMBL" id="SMGK01000004">
    <property type="protein sequence ID" value="TCK71917.1"/>
    <property type="molecule type" value="Genomic_DNA"/>
</dbReference>
<evidence type="ECO:0000259" key="5">
    <source>
        <dbReference type="Pfam" id="PF25967"/>
    </source>
</evidence>
<dbReference type="InterPro" id="IPR006143">
    <property type="entry name" value="RND_pump_MFP"/>
</dbReference>
<proteinExistence type="inferred from homology"/>
<feature type="domain" description="CusB-like beta-barrel" evidence="4">
    <location>
        <begin position="262"/>
        <end position="333"/>
    </location>
</feature>
<feature type="signal peptide" evidence="3">
    <location>
        <begin position="1"/>
        <end position="21"/>
    </location>
</feature>
<dbReference type="SUPFAM" id="SSF111369">
    <property type="entry name" value="HlyD-like secretion proteins"/>
    <property type="match status" value="2"/>
</dbReference>
<comment type="caution">
    <text evidence="7">The sequence shown here is derived from an EMBL/GenBank/DDBJ whole genome shotgun (WGS) entry which is preliminary data.</text>
</comment>
<name>A0A4R1L495_9BACT</name>
<dbReference type="Gene3D" id="1.10.287.470">
    <property type="entry name" value="Helix hairpin bin"/>
    <property type="match status" value="2"/>
</dbReference>